<evidence type="ECO:0000256" key="1">
    <source>
        <dbReference type="ARBA" id="ARBA00004123"/>
    </source>
</evidence>
<dbReference type="InterPro" id="IPR016177">
    <property type="entry name" value="DNA-bd_dom_sf"/>
</dbReference>
<keyword evidence="5" id="KW-0539">Nucleus</keyword>
<feature type="domain" description="AP2/ERF" evidence="6">
    <location>
        <begin position="9"/>
        <end position="66"/>
    </location>
</feature>
<proteinExistence type="predicted"/>
<dbReference type="Proteomes" id="UP001443914">
    <property type="component" value="Unassembled WGS sequence"/>
</dbReference>
<keyword evidence="4" id="KW-0804">Transcription</keyword>
<comment type="caution">
    <text evidence="7">The sequence shown here is derived from an EMBL/GenBank/DDBJ whole genome shotgun (WGS) entry which is preliminary data.</text>
</comment>
<comment type="subcellular location">
    <subcellularLocation>
        <location evidence="1">Nucleus</location>
    </subcellularLocation>
</comment>
<dbReference type="InterPro" id="IPR036955">
    <property type="entry name" value="AP2/ERF_dom_sf"/>
</dbReference>
<evidence type="ECO:0000256" key="5">
    <source>
        <dbReference type="ARBA" id="ARBA00023242"/>
    </source>
</evidence>
<keyword evidence="2" id="KW-0805">Transcription regulation</keyword>
<gene>
    <name evidence="7" type="ORF">RND81_13G024900</name>
</gene>
<dbReference type="PROSITE" id="PS51032">
    <property type="entry name" value="AP2_ERF"/>
    <property type="match status" value="1"/>
</dbReference>
<evidence type="ECO:0000256" key="3">
    <source>
        <dbReference type="ARBA" id="ARBA00023125"/>
    </source>
</evidence>
<dbReference type="GO" id="GO:0003700">
    <property type="term" value="F:DNA-binding transcription factor activity"/>
    <property type="evidence" value="ECO:0007669"/>
    <property type="project" value="InterPro"/>
</dbReference>
<dbReference type="AlphaFoldDB" id="A0AAW1H3I6"/>
<name>A0AAW1H3I6_SAPOF</name>
<evidence type="ECO:0000313" key="8">
    <source>
        <dbReference type="Proteomes" id="UP001443914"/>
    </source>
</evidence>
<dbReference type="SMART" id="SM00380">
    <property type="entry name" value="AP2"/>
    <property type="match status" value="1"/>
</dbReference>
<evidence type="ECO:0000313" key="7">
    <source>
        <dbReference type="EMBL" id="KAK9667970.1"/>
    </source>
</evidence>
<evidence type="ECO:0000256" key="2">
    <source>
        <dbReference type="ARBA" id="ARBA00023015"/>
    </source>
</evidence>
<sequence>MERVVESSRFRGVTRVRTGWVAKISAFGQIYRLGAYDTEVEAAIAFDRASFKIYRRRFLNFPSSVPSVSEREAMMANERYNAYVNEQMQILEDRQTASATESAKPVMLFGIQIG</sequence>
<accession>A0AAW1H3I6</accession>
<dbReference type="GO" id="GO:0005634">
    <property type="term" value="C:nucleus"/>
    <property type="evidence" value="ECO:0007669"/>
    <property type="project" value="UniProtKB-SubCell"/>
</dbReference>
<dbReference type="GO" id="GO:0003677">
    <property type="term" value="F:DNA binding"/>
    <property type="evidence" value="ECO:0007669"/>
    <property type="project" value="UniProtKB-KW"/>
</dbReference>
<evidence type="ECO:0000256" key="4">
    <source>
        <dbReference type="ARBA" id="ARBA00023163"/>
    </source>
</evidence>
<dbReference type="EMBL" id="JBDFQZ010000013">
    <property type="protein sequence ID" value="KAK9667970.1"/>
    <property type="molecule type" value="Genomic_DNA"/>
</dbReference>
<keyword evidence="8" id="KW-1185">Reference proteome</keyword>
<dbReference type="SUPFAM" id="SSF54171">
    <property type="entry name" value="DNA-binding domain"/>
    <property type="match status" value="1"/>
</dbReference>
<keyword evidence="3" id="KW-0238">DNA-binding</keyword>
<dbReference type="Gene3D" id="3.30.730.10">
    <property type="entry name" value="AP2/ERF domain"/>
    <property type="match status" value="1"/>
</dbReference>
<organism evidence="7 8">
    <name type="scientific">Saponaria officinalis</name>
    <name type="common">Common soapwort</name>
    <name type="synonym">Lychnis saponaria</name>
    <dbReference type="NCBI Taxonomy" id="3572"/>
    <lineage>
        <taxon>Eukaryota</taxon>
        <taxon>Viridiplantae</taxon>
        <taxon>Streptophyta</taxon>
        <taxon>Embryophyta</taxon>
        <taxon>Tracheophyta</taxon>
        <taxon>Spermatophyta</taxon>
        <taxon>Magnoliopsida</taxon>
        <taxon>eudicotyledons</taxon>
        <taxon>Gunneridae</taxon>
        <taxon>Pentapetalae</taxon>
        <taxon>Caryophyllales</taxon>
        <taxon>Caryophyllaceae</taxon>
        <taxon>Caryophylleae</taxon>
        <taxon>Saponaria</taxon>
    </lineage>
</organism>
<reference evidence="7" key="1">
    <citation type="submission" date="2024-03" db="EMBL/GenBank/DDBJ databases">
        <title>WGS assembly of Saponaria officinalis var. Norfolk2.</title>
        <authorList>
            <person name="Jenkins J."/>
            <person name="Shu S."/>
            <person name="Grimwood J."/>
            <person name="Barry K."/>
            <person name="Goodstein D."/>
            <person name="Schmutz J."/>
            <person name="Leebens-Mack J."/>
            <person name="Osbourn A."/>
        </authorList>
    </citation>
    <scope>NUCLEOTIDE SEQUENCE [LARGE SCALE GENOMIC DNA]</scope>
    <source>
        <strain evidence="7">JIC</strain>
    </source>
</reference>
<evidence type="ECO:0000259" key="6">
    <source>
        <dbReference type="PROSITE" id="PS51032"/>
    </source>
</evidence>
<dbReference type="InterPro" id="IPR001471">
    <property type="entry name" value="AP2/ERF_dom"/>
</dbReference>
<protein>
    <recommendedName>
        <fullName evidence="6">AP2/ERF domain-containing protein</fullName>
    </recommendedName>
</protein>